<proteinExistence type="predicted"/>
<reference evidence="2" key="1">
    <citation type="submission" date="2015-12" db="EMBL/GenBank/DDBJ databases">
        <title>Update maize B73 reference genome by single molecule sequencing technologies.</title>
        <authorList>
            <consortium name="Maize Genome Sequencing Project"/>
            <person name="Ware D."/>
        </authorList>
    </citation>
    <scope>NUCLEOTIDE SEQUENCE</scope>
    <source>
        <tissue evidence="2">Seedling</tissue>
    </source>
</reference>
<dbReference type="EMBL" id="CM000785">
    <property type="protein sequence ID" value="AQL08434.1"/>
    <property type="molecule type" value="Genomic_DNA"/>
</dbReference>
<protein>
    <submittedName>
        <fullName evidence="2">Uncharacterized protein</fullName>
    </submittedName>
</protein>
<sequence>MTAQMCRASYNHSMEACCLSRSYVPSAVVKKYLKHRLLERTYNLHCRITCHFSSEKLCSYCFLGINICNPSYSLHGFNGGLADLQRMGDMGLNPSDSFRSAKSGNVSSGNSMPNALGPLQGFSVSKQITPSKQPCKPSLHRASSA</sequence>
<name>A0A1D6PG30_MAIZE</name>
<evidence type="ECO:0000256" key="1">
    <source>
        <dbReference type="SAM" id="MobiDB-lite"/>
    </source>
</evidence>
<feature type="region of interest" description="Disordered" evidence="1">
    <location>
        <begin position="93"/>
        <end position="121"/>
    </location>
</feature>
<organism evidence="2">
    <name type="scientific">Zea mays</name>
    <name type="common">Maize</name>
    <dbReference type="NCBI Taxonomy" id="4577"/>
    <lineage>
        <taxon>Eukaryota</taxon>
        <taxon>Viridiplantae</taxon>
        <taxon>Streptophyta</taxon>
        <taxon>Embryophyta</taxon>
        <taxon>Tracheophyta</taxon>
        <taxon>Spermatophyta</taxon>
        <taxon>Magnoliopsida</taxon>
        <taxon>Liliopsida</taxon>
        <taxon>Poales</taxon>
        <taxon>Poaceae</taxon>
        <taxon>PACMAD clade</taxon>
        <taxon>Panicoideae</taxon>
        <taxon>Andropogonodae</taxon>
        <taxon>Andropogoneae</taxon>
        <taxon>Tripsacinae</taxon>
        <taxon>Zea</taxon>
    </lineage>
</organism>
<accession>A0A1D6PG30</accession>
<evidence type="ECO:0000313" key="2">
    <source>
        <dbReference type="EMBL" id="AQL08434.1"/>
    </source>
</evidence>
<feature type="compositionally biased region" description="Polar residues" evidence="1">
    <location>
        <begin position="94"/>
        <end position="113"/>
    </location>
</feature>
<gene>
    <name evidence="2" type="ORF">ZEAMMB73_Zm00001d048034</name>
</gene>
<dbReference type="AlphaFoldDB" id="A0A1D6PG30"/>